<dbReference type="Pfam" id="PF13275">
    <property type="entry name" value="S4_2"/>
    <property type="match status" value="1"/>
</dbReference>
<accession>A0A6I1ES53</accession>
<dbReference type="InterPro" id="IPR036986">
    <property type="entry name" value="S4_RNA-bd_sf"/>
</dbReference>
<dbReference type="SUPFAM" id="SSF55174">
    <property type="entry name" value="Alpha-L RNA-binding motif"/>
    <property type="match status" value="1"/>
</dbReference>
<comment type="caution">
    <text evidence="2">The sequence shown here is derived from an EMBL/GenBank/DDBJ whole genome shotgun (WGS) entry which is preliminary data.</text>
</comment>
<proteinExistence type="predicted"/>
<reference evidence="2 3" key="1">
    <citation type="submission" date="2019-10" db="EMBL/GenBank/DDBJ databases">
        <title>Genome diversity of Sutterella seckii.</title>
        <authorList>
            <person name="Chaplin A.V."/>
            <person name="Sokolova S.R."/>
            <person name="Mosin K.A."/>
            <person name="Ivanova E.L."/>
            <person name="Kochetkova T.O."/>
            <person name="Goltsov A.Y."/>
            <person name="Trofimov D.Y."/>
            <person name="Efimov B.A."/>
        </authorList>
    </citation>
    <scope>NUCLEOTIDE SEQUENCE [LARGE SCALE GENOMIC DNA]</scope>
    <source>
        <strain evidence="2 3">ASD393</strain>
    </source>
</reference>
<dbReference type="Proteomes" id="UP000430564">
    <property type="component" value="Unassembled WGS sequence"/>
</dbReference>
<sequence length="83" mass="8964">MTQEKEAPFALRGEYITLDALLKAAEIASTGGEAKVLVQEGKVRVDGEPESRRGRKLRGGECVEALGKRIRIEAAVNNSPKEA</sequence>
<evidence type="ECO:0000313" key="2">
    <source>
        <dbReference type="EMBL" id="KAB7661444.1"/>
    </source>
</evidence>
<dbReference type="GO" id="GO:0003723">
    <property type="term" value="F:RNA binding"/>
    <property type="evidence" value="ECO:0007669"/>
    <property type="project" value="UniProtKB-KW"/>
</dbReference>
<dbReference type="AlphaFoldDB" id="A0A6I1ES53"/>
<dbReference type="EMBL" id="WEHX01000018">
    <property type="protein sequence ID" value="KAB7661444.1"/>
    <property type="molecule type" value="Genomic_DNA"/>
</dbReference>
<gene>
    <name evidence="2" type="ORF">GBM95_04475</name>
</gene>
<protein>
    <submittedName>
        <fullName evidence="2">RNA-binding S4 domain-containing protein</fullName>
    </submittedName>
</protein>
<dbReference type="PROSITE" id="PS50889">
    <property type="entry name" value="S4"/>
    <property type="match status" value="1"/>
</dbReference>
<evidence type="ECO:0000256" key="1">
    <source>
        <dbReference type="PROSITE-ProRule" id="PRU00182"/>
    </source>
</evidence>
<evidence type="ECO:0000313" key="3">
    <source>
        <dbReference type="Proteomes" id="UP000430564"/>
    </source>
</evidence>
<dbReference type="RefSeq" id="WP_152157989.1">
    <property type="nucleotide sequence ID" value="NZ_WEHX01000018.1"/>
</dbReference>
<organism evidence="2 3">
    <name type="scientific">Sutterella seckii</name>
    <dbReference type="NCBI Taxonomy" id="1944635"/>
    <lineage>
        <taxon>Bacteria</taxon>
        <taxon>Pseudomonadati</taxon>
        <taxon>Pseudomonadota</taxon>
        <taxon>Betaproteobacteria</taxon>
        <taxon>Burkholderiales</taxon>
        <taxon>Sutterellaceae</taxon>
        <taxon>Sutterella</taxon>
    </lineage>
</organism>
<keyword evidence="1" id="KW-0694">RNA-binding</keyword>
<dbReference type="CDD" id="cd00165">
    <property type="entry name" value="S4"/>
    <property type="match status" value="1"/>
</dbReference>
<dbReference type="OrthoDB" id="9802835at2"/>
<dbReference type="Gene3D" id="3.10.290.10">
    <property type="entry name" value="RNA-binding S4 domain"/>
    <property type="match status" value="1"/>
</dbReference>
<name>A0A6I1ES53_9BURK</name>